<name>A0A2U1KEV7_ARTAN</name>
<evidence type="ECO:0000313" key="3">
    <source>
        <dbReference type="Proteomes" id="UP000245207"/>
    </source>
</evidence>
<gene>
    <name evidence="2" type="ORF">CTI12_AA610780</name>
</gene>
<keyword evidence="1" id="KW-1133">Transmembrane helix</keyword>
<comment type="caution">
    <text evidence="2">The sequence shown here is derived from an EMBL/GenBank/DDBJ whole genome shotgun (WGS) entry which is preliminary data.</text>
</comment>
<feature type="transmembrane region" description="Helical" evidence="1">
    <location>
        <begin position="70"/>
        <end position="89"/>
    </location>
</feature>
<evidence type="ECO:0000256" key="1">
    <source>
        <dbReference type="SAM" id="Phobius"/>
    </source>
</evidence>
<dbReference type="InterPro" id="IPR006461">
    <property type="entry name" value="PLAC_motif_containing"/>
</dbReference>
<keyword evidence="3" id="KW-1185">Reference proteome</keyword>
<dbReference type="Pfam" id="PF04749">
    <property type="entry name" value="PLAC8"/>
    <property type="match status" value="1"/>
</dbReference>
<proteinExistence type="predicted"/>
<dbReference type="Proteomes" id="UP000245207">
    <property type="component" value="Unassembled WGS sequence"/>
</dbReference>
<reference evidence="2 3" key="1">
    <citation type="journal article" date="2018" name="Mol. Plant">
        <title>The genome of Artemisia annua provides insight into the evolution of Asteraceae family and artemisinin biosynthesis.</title>
        <authorList>
            <person name="Shen Q."/>
            <person name="Zhang L."/>
            <person name="Liao Z."/>
            <person name="Wang S."/>
            <person name="Yan T."/>
            <person name="Shi P."/>
            <person name="Liu M."/>
            <person name="Fu X."/>
            <person name="Pan Q."/>
            <person name="Wang Y."/>
            <person name="Lv Z."/>
            <person name="Lu X."/>
            <person name="Zhang F."/>
            <person name="Jiang W."/>
            <person name="Ma Y."/>
            <person name="Chen M."/>
            <person name="Hao X."/>
            <person name="Li L."/>
            <person name="Tang Y."/>
            <person name="Lv G."/>
            <person name="Zhou Y."/>
            <person name="Sun X."/>
            <person name="Brodelius P.E."/>
            <person name="Rose J.K.C."/>
            <person name="Tang K."/>
        </authorList>
    </citation>
    <scope>NUCLEOTIDE SEQUENCE [LARGE SCALE GENOMIC DNA]</scope>
    <source>
        <strain evidence="3">cv. Huhao1</strain>
        <tissue evidence="2">Leaf</tissue>
    </source>
</reference>
<dbReference type="AlphaFoldDB" id="A0A2U1KEV7"/>
<dbReference type="PANTHER" id="PTHR15907">
    <property type="entry name" value="DUF614 FAMILY PROTEIN-RELATED"/>
    <property type="match status" value="1"/>
</dbReference>
<dbReference type="STRING" id="35608.A0A2U1KEV7"/>
<dbReference type="OrthoDB" id="1045822at2759"/>
<protein>
    <submittedName>
        <fullName evidence="2">PLAC8 motif-containing protein</fullName>
    </submittedName>
</protein>
<evidence type="ECO:0000313" key="2">
    <source>
        <dbReference type="EMBL" id="PWA35300.1"/>
    </source>
</evidence>
<keyword evidence="1" id="KW-0812">Transmembrane</keyword>
<dbReference type="NCBIfam" id="TIGR01571">
    <property type="entry name" value="A_thal_Cys_rich"/>
    <property type="match status" value="1"/>
</dbReference>
<accession>A0A2U1KEV7</accession>
<sequence length="159" mass="17581">MHSSTAPPPQYATGVPAHHMTTPGEWSTGLCDCTKDMSSCCMTCWCPCITFGQIAEVVDKGTTSCGVSGALYSILCLFTGCECIYSFMYRSKLRQQYMLTEQPCNDCLVHCCCEWCALCQEYRELKYRGLEPSLGWQGNLAKQSQGVVMPPVGPGEMKR</sequence>
<organism evidence="2 3">
    <name type="scientific">Artemisia annua</name>
    <name type="common">Sweet wormwood</name>
    <dbReference type="NCBI Taxonomy" id="35608"/>
    <lineage>
        <taxon>Eukaryota</taxon>
        <taxon>Viridiplantae</taxon>
        <taxon>Streptophyta</taxon>
        <taxon>Embryophyta</taxon>
        <taxon>Tracheophyta</taxon>
        <taxon>Spermatophyta</taxon>
        <taxon>Magnoliopsida</taxon>
        <taxon>eudicotyledons</taxon>
        <taxon>Gunneridae</taxon>
        <taxon>Pentapetalae</taxon>
        <taxon>asterids</taxon>
        <taxon>campanulids</taxon>
        <taxon>Asterales</taxon>
        <taxon>Asteraceae</taxon>
        <taxon>Asteroideae</taxon>
        <taxon>Anthemideae</taxon>
        <taxon>Artemisiinae</taxon>
        <taxon>Artemisia</taxon>
    </lineage>
</organism>
<dbReference type="EMBL" id="PKPP01020272">
    <property type="protein sequence ID" value="PWA35300.1"/>
    <property type="molecule type" value="Genomic_DNA"/>
</dbReference>
<keyword evidence="1" id="KW-0472">Membrane</keyword>